<keyword evidence="1" id="KW-0472">Membrane</keyword>
<evidence type="ECO:0000256" key="1">
    <source>
        <dbReference type="SAM" id="Phobius"/>
    </source>
</evidence>
<feature type="domain" description="SGNH hydrolase-type esterase" evidence="2">
    <location>
        <begin position="242"/>
        <end position="478"/>
    </location>
</feature>
<evidence type="ECO:0000259" key="2">
    <source>
        <dbReference type="Pfam" id="PF13472"/>
    </source>
</evidence>
<dbReference type="InterPro" id="IPR013830">
    <property type="entry name" value="SGNH_hydro"/>
</dbReference>
<feature type="transmembrane region" description="Helical" evidence="1">
    <location>
        <begin position="186"/>
        <end position="208"/>
    </location>
</feature>
<evidence type="ECO:0000313" key="4">
    <source>
        <dbReference type="Proteomes" id="UP001300763"/>
    </source>
</evidence>
<proteinExistence type="predicted"/>
<protein>
    <submittedName>
        <fullName evidence="3">GDSL-type esterase/lipase family protein</fullName>
    </submittedName>
</protein>
<organism evidence="3 4">
    <name type="scientific">Actinomycetospora lemnae</name>
    <dbReference type="NCBI Taxonomy" id="3019891"/>
    <lineage>
        <taxon>Bacteria</taxon>
        <taxon>Bacillati</taxon>
        <taxon>Actinomycetota</taxon>
        <taxon>Actinomycetes</taxon>
        <taxon>Pseudonocardiales</taxon>
        <taxon>Pseudonocardiaceae</taxon>
        <taxon>Actinomycetospora</taxon>
    </lineage>
</organism>
<accession>A0ABT5SW98</accession>
<dbReference type="Proteomes" id="UP001300763">
    <property type="component" value="Unassembled WGS sequence"/>
</dbReference>
<comment type="caution">
    <text evidence="3">The sequence shown here is derived from an EMBL/GenBank/DDBJ whole genome shotgun (WGS) entry which is preliminary data.</text>
</comment>
<dbReference type="EMBL" id="JAQZAO010000005">
    <property type="protein sequence ID" value="MDD7966272.1"/>
    <property type="molecule type" value="Genomic_DNA"/>
</dbReference>
<keyword evidence="1" id="KW-1133">Transmembrane helix</keyword>
<evidence type="ECO:0000313" key="3">
    <source>
        <dbReference type="EMBL" id="MDD7966272.1"/>
    </source>
</evidence>
<keyword evidence="1" id="KW-0812">Transmembrane</keyword>
<dbReference type="SUPFAM" id="SSF52266">
    <property type="entry name" value="SGNH hydrolase"/>
    <property type="match status" value="1"/>
</dbReference>
<gene>
    <name evidence="3" type="ORF">PGB27_13070</name>
</gene>
<dbReference type="InterPro" id="IPR036514">
    <property type="entry name" value="SGNH_hydro_sf"/>
</dbReference>
<dbReference type="Pfam" id="PF13472">
    <property type="entry name" value="Lipase_GDSL_2"/>
    <property type="match status" value="1"/>
</dbReference>
<keyword evidence="4" id="KW-1185">Reference proteome</keyword>
<dbReference type="RefSeq" id="WP_274200797.1">
    <property type="nucleotide sequence ID" value="NZ_JAQZAO010000005.1"/>
</dbReference>
<sequence>MGRLRGRGARTLGRELRSPVTLLLVVVCVVTGVWAALVLTPDQDVEAFGQQISVGAQPPTATPSGPPRIVQIGNTSFDVPDVTIYGPLRPQLSIGPVQRNETAGRAVESLAEGSSPADALAAIVAGFERWYAWATLVLVAVVLGVCGLVGSLRVLAALRSTARRSGAGARPAVIARRLSRTLTRSTVVALAVSLVAWGVCGVLAVAGAQGLRDARSLTDLTGAHHVTPSPVGPEVSGVRGVVIGDSRVARLGGPPTPDATPEDLACARSSDSLARQVGAALGDEVLNLACSGARITAGLRAPQQVGAVQVPPQIGRLKQVQDPAFVVVAVGPNDLNWTDLIGYCYAATDCADNFTAGEFRYRLAAFDRDYADLLADLATLPSRPRVVVVTSYDVLRPDARCSTVRGPLQFPGLTPDEIALLAGRNAELNGVLTAGARRYGFDVVTPPLRPLCTPSPDGLGPDLQSLEDPHPFHPTGVGVLRLAIPVVDRIGLPSGAPPPG</sequence>
<reference evidence="3 4" key="1">
    <citation type="submission" date="2023-02" db="EMBL/GenBank/DDBJ databases">
        <title>Genome sequencing required for Actinomycetospora new species description.</title>
        <authorList>
            <person name="Saimee Y."/>
            <person name="Duangmal K."/>
        </authorList>
    </citation>
    <scope>NUCLEOTIDE SEQUENCE [LARGE SCALE GENOMIC DNA]</scope>
    <source>
        <strain evidence="3 4">DW7H6</strain>
    </source>
</reference>
<feature type="transmembrane region" description="Helical" evidence="1">
    <location>
        <begin position="130"/>
        <end position="155"/>
    </location>
</feature>
<dbReference type="Gene3D" id="3.40.50.1110">
    <property type="entry name" value="SGNH hydrolase"/>
    <property type="match status" value="1"/>
</dbReference>
<feature type="transmembrane region" description="Helical" evidence="1">
    <location>
        <begin position="20"/>
        <end position="39"/>
    </location>
</feature>
<name>A0ABT5SW98_9PSEU</name>